<dbReference type="SUPFAM" id="SSF52402">
    <property type="entry name" value="Adenine nucleotide alpha hydrolases-like"/>
    <property type="match status" value="1"/>
</dbReference>
<protein>
    <submittedName>
        <fullName evidence="3">3'-phosphoadenosine 5'-phosphosulfate sulfotransferase (PAPS reductase) CysH</fullName>
    </submittedName>
</protein>
<evidence type="ECO:0000259" key="2">
    <source>
        <dbReference type="Pfam" id="PF01507"/>
    </source>
</evidence>
<dbReference type="EMBL" id="MSDW01000001">
    <property type="protein sequence ID" value="OKY77932.1"/>
    <property type="molecule type" value="Genomic_DNA"/>
</dbReference>
<dbReference type="PANTHER" id="PTHR43196">
    <property type="entry name" value="SULFATE ADENYLYLTRANSFERASE SUBUNIT 2"/>
    <property type="match status" value="1"/>
</dbReference>
<dbReference type="Gene3D" id="3.40.50.620">
    <property type="entry name" value="HUPs"/>
    <property type="match status" value="1"/>
</dbReference>
<accession>A0A1Q6DUE5</accession>
<dbReference type="InterPro" id="IPR002500">
    <property type="entry name" value="PAPS_reduct_dom"/>
</dbReference>
<dbReference type="STRING" id="1903181.BTN85_0409"/>
<dbReference type="PANTHER" id="PTHR43196:SF1">
    <property type="entry name" value="SULFATE ADENYLYLTRANSFERASE SUBUNIT 2"/>
    <property type="match status" value="1"/>
</dbReference>
<evidence type="ECO:0000256" key="1">
    <source>
        <dbReference type="ARBA" id="ARBA00023002"/>
    </source>
</evidence>
<dbReference type="InParanoid" id="A0A1Q6DUE5"/>
<evidence type="ECO:0000313" key="3">
    <source>
        <dbReference type="EMBL" id="OKY77932.1"/>
    </source>
</evidence>
<feature type="domain" description="Phosphoadenosine phosphosulphate reductase" evidence="2">
    <location>
        <begin position="33"/>
        <end position="219"/>
    </location>
</feature>
<dbReference type="GO" id="GO:0019379">
    <property type="term" value="P:sulfate assimilation, phosphoadenylyl sulfate reduction by phosphoadenylyl-sulfate reductase (thioredoxin)"/>
    <property type="evidence" value="ECO:0007669"/>
    <property type="project" value="InterPro"/>
</dbReference>
<comment type="caution">
    <text evidence="3">The sequence shown here is derived from an EMBL/GenBank/DDBJ whole genome shotgun (WGS) entry which is preliminary data.</text>
</comment>
<dbReference type="GO" id="GO:0004604">
    <property type="term" value="F:phosphoadenylyl-sulfate reductase (thioredoxin) activity"/>
    <property type="evidence" value="ECO:0007669"/>
    <property type="project" value="InterPro"/>
</dbReference>
<name>A0A1Q6DUE5_METT1</name>
<dbReference type="InterPro" id="IPR004511">
    <property type="entry name" value="PAPS/APS_Rdtase"/>
</dbReference>
<proteinExistence type="predicted"/>
<sequence>MDKELYEMDLDGKIDKSLKVLEEAKEKFNNIGVGFTGGKDSLTTLDLVSEVIDDFKIIFVDTGQHFDEVYDFVEKTEERYDAPIIHAKNTEVLEKANGTTVKKQNLGQKNQEELEKIEWDEFEVAEDREPCCHLLKTVAFQETLSEIGIDGHINGIRWDEQESRRDEEYFSSREDHTRVHPILHWSEDDVWSYIKTEGLKYNPLYDKGYRSIGCKPCTNKVSEDADHERAGRAQDKEKVMERLRSLGYM</sequence>
<reference evidence="3" key="1">
    <citation type="submission" date="2016-12" db="EMBL/GenBank/DDBJ databases">
        <title>Discovery of methanogenic haloarchaea.</title>
        <authorList>
            <person name="Sorokin D.Y."/>
            <person name="Makarova K.S."/>
            <person name="Abbas B."/>
            <person name="Ferrer M."/>
            <person name="Golyshin P.N."/>
        </authorList>
    </citation>
    <scope>NUCLEOTIDE SEQUENCE [LARGE SCALE GENOMIC DNA]</scope>
    <source>
        <strain evidence="3">HMET1</strain>
    </source>
</reference>
<gene>
    <name evidence="3" type="ORF">BTN85_0409</name>
</gene>
<dbReference type="GO" id="GO:0016740">
    <property type="term" value="F:transferase activity"/>
    <property type="evidence" value="ECO:0007669"/>
    <property type="project" value="UniProtKB-KW"/>
</dbReference>
<keyword evidence="1" id="KW-0560">Oxidoreductase</keyword>
<dbReference type="InterPro" id="IPR014729">
    <property type="entry name" value="Rossmann-like_a/b/a_fold"/>
</dbReference>
<organism evidence="3 4">
    <name type="scientific">Methanohalarchaeum thermophilum</name>
    <dbReference type="NCBI Taxonomy" id="1903181"/>
    <lineage>
        <taxon>Archaea</taxon>
        <taxon>Methanobacteriati</taxon>
        <taxon>Methanobacteriota</taxon>
        <taxon>Methanonatronarchaeia</taxon>
        <taxon>Methanonatronarchaeales</taxon>
        <taxon>Methanonatronarchaeaceae</taxon>
        <taxon>Candidatus Methanohalarchaeum</taxon>
    </lineage>
</organism>
<evidence type="ECO:0000313" key="4">
    <source>
        <dbReference type="Proteomes" id="UP000185744"/>
    </source>
</evidence>
<dbReference type="AlphaFoldDB" id="A0A1Q6DUE5"/>
<keyword evidence="4" id="KW-1185">Reference proteome</keyword>
<dbReference type="PIRSF" id="PIRSF000857">
    <property type="entry name" value="PAPS_reductase"/>
    <property type="match status" value="1"/>
</dbReference>
<dbReference type="Proteomes" id="UP000185744">
    <property type="component" value="Unassembled WGS sequence"/>
</dbReference>
<dbReference type="InterPro" id="IPR050128">
    <property type="entry name" value="Sulfate_adenylyltrnsfr_sub2"/>
</dbReference>
<dbReference type="Pfam" id="PF01507">
    <property type="entry name" value="PAPS_reduct"/>
    <property type="match status" value="1"/>
</dbReference>